<dbReference type="GeneID" id="19466795"/>
<name>S3D650_GLAL2</name>
<evidence type="ECO:0000313" key="2">
    <source>
        <dbReference type="Proteomes" id="UP000016922"/>
    </source>
</evidence>
<evidence type="ECO:0000313" key="1">
    <source>
        <dbReference type="EMBL" id="EPE32609.1"/>
    </source>
</evidence>
<organism evidence="1 2">
    <name type="scientific">Glarea lozoyensis (strain ATCC 20868 / MF5171)</name>
    <dbReference type="NCBI Taxonomy" id="1116229"/>
    <lineage>
        <taxon>Eukaryota</taxon>
        <taxon>Fungi</taxon>
        <taxon>Dikarya</taxon>
        <taxon>Ascomycota</taxon>
        <taxon>Pezizomycotina</taxon>
        <taxon>Leotiomycetes</taxon>
        <taxon>Helotiales</taxon>
        <taxon>Helotiaceae</taxon>
        <taxon>Glarea</taxon>
    </lineage>
</organism>
<proteinExistence type="predicted"/>
<gene>
    <name evidence="1" type="ORF">GLAREA_07743</name>
</gene>
<dbReference type="HOGENOM" id="CLU_3106519_0_0_1"/>
<dbReference type="RefSeq" id="XP_008080621.1">
    <property type="nucleotide sequence ID" value="XM_008082430.1"/>
</dbReference>
<dbReference type="Proteomes" id="UP000016922">
    <property type="component" value="Unassembled WGS sequence"/>
</dbReference>
<keyword evidence="2" id="KW-1185">Reference proteome</keyword>
<sequence>MPSTGIITSEKNLIILATVHATMAYTHESRLDEKRRYASGDSLRITIRVQV</sequence>
<accession>S3D650</accession>
<protein>
    <submittedName>
        <fullName evidence="1">Uncharacterized protein</fullName>
    </submittedName>
</protein>
<reference evidence="1 2" key="1">
    <citation type="journal article" date="2013" name="BMC Genomics">
        <title>Genomics-driven discovery of the pneumocandin biosynthetic gene cluster in the fungus Glarea lozoyensis.</title>
        <authorList>
            <person name="Chen L."/>
            <person name="Yue Q."/>
            <person name="Zhang X."/>
            <person name="Xiang M."/>
            <person name="Wang C."/>
            <person name="Li S."/>
            <person name="Che Y."/>
            <person name="Ortiz-Lopez F.J."/>
            <person name="Bills G.F."/>
            <person name="Liu X."/>
            <person name="An Z."/>
        </authorList>
    </citation>
    <scope>NUCLEOTIDE SEQUENCE [LARGE SCALE GENOMIC DNA]</scope>
    <source>
        <strain evidence="2">ATCC 20868 / MF5171</strain>
    </source>
</reference>
<dbReference type="KEGG" id="glz:GLAREA_07743"/>
<dbReference type="AlphaFoldDB" id="S3D650"/>
<dbReference type="EMBL" id="KE145359">
    <property type="protein sequence ID" value="EPE32609.1"/>
    <property type="molecule type" value="Genomic_DNA"/>
</dbReference>